<evidence type="ECO:0000313" key="8">
    <source>
        <dbReference type="Proteomes" id="UP000199208"/>
    </source>
</evidence>
<organism evidence="7 8">
    <name type="scientific">Acidaminobacter hydrogenoformans DSM 2784</name>
    <dbReference type="NCBI Taxonomy" id="1120920"/>
    <lineage>
        <taxon>Bacteria</taxon>
        <taxon>Bacillati</taxon>
        <taxon>Bacillota</taxon>
        <taxon>Clostridia</taxon>
        <taxon>Peptostreptococcales</taxon>
        <taxon>Acidaminobacteraceae</taxon>
        <taxon>Acidaminobacter</taxon>
    </lineage>
</organism>
<comment type="similarity">
    <text evidence="1">Belongs to the SorC transcriptional regulatory family.</text>
</comment>
<evidence type="ECO:0000256" key="2">
    <source>
        <dbReference type="ARBA" id="ARBA00023015"/>
    </source>
</evidence>
<dbReference type="RefSeq" id="WP_170829443.1">
    <property type="nucleotide sequence ID" value="NZ_FMWL01000015.1"/>
</dbReference>
<keyword evidence="3" id="KW-0238">DNA-binding</keyword>
<dbReference type="InterPro" id="IPR037171">
    <property type="entry name" value="NagB/RpiA_transferase-like"/>
</dbReference>
<evidence type="ECO:0000256" key="4">
    <source>
        <dbReference type="ARBA" id="ARBA00023163"/>
    </source>
</evidence>
<sequence length="355" mass="39198">MYSDHAPEDVMLLSDVADMLRNTAPEMVEALASRYRILTLLHDDQPIGRRNLSTQLGLTERVARKEALILKEQGLVDFSLEGMYLTKKGYEIYELLKKYFQNRTGLKEMSQRLEKALGIRKVILSPVVNPEDQTAAQKELGKAAAHYLKKLIHNDSIIGITGGTTVQSVIDSFRHEKDHLPGAMILPARGGVGNRAELQANTLVERFANMLGCQYKLLFSPDILSKDAISSLKNEPEIKALMALIKNITVLLFGIGDAMTMATRRGLNQEEIGIINSRDAVAEAFGHYFNREGEIVYEISTIGISLEQFKTIENPVAVAGGLGKKDAIVSICKLHPGLILVTDEVVAKAILNDTK</sequence>
<dbReference type="SUPFAM" id="SSF46785">
    <property type="entry name" value="Winged helix' DNA-binding domain"/>
    <property type="match status" value="1"/>
</dbReference>
<dbReference type="PANTHER" id="PTHR34294:SF5">
    <property type="entry name" value="CENTRAL GLYCOLYTIC GENES REGULATOR"/>
    <property type="match status" value="1"/>
</dbReference>
<dbReference type="AlphaFoldDB" id="A0A1G5S3T6"/>
<dbReference type="InterPro" id="IPR007324">
    <property type="entry name" value="Sugar-bd_dom_put"/>
</dbReference>
<dbReference type="PANTHER" id="PTHR34294">
    <property type="entry name" value="TRANSCRIPTIONAL REGULATOR-RELATED"/>
    <property type="match status" value="1"/>
</dbReference>
<dbReference type="SUPFAM" id="SSF100950">
    <property type="entry name" value="NagB/RpiA/CoA transferase-like"/>
    <property type="match status" value="1"/>
</dbReference>
<dbReference type="Pfam" id="PF21715">
    <property type="entry name" value="CggR_N"/>
    <property type="match status" value="1"/>
</dbReference>
<keyword evidence="2" id="KW-0805">Transcription regulation</keyword>
<accession>A0A1G5S3T6</accession>
<evidence type="ECO:0000313" key="7">
    <source>
        <dbReference type="EMBL" id="SCZ80976.1"/>
    </source>
</evidence>
<protein>
    <submittedName>
        <fullName evidence="7">Central glycolytic genes regulator</fullName>
    </submittedName>
</protein>
<keyword evidence="4" id="KW-0804">Transcription</keyword>
<dbReference type="STRING" id="1120920.SAMN03080599_02546"/>
<dbReference type="InterPro" id="IPR036390">
    <property type="entry name" value="WH_DNA-bd_sf"/>
</dbReference>
<evidence type="ECO:0000259" key="5">
    <source>
        <dbReference type="Pfam" id="PF04198"/>
    </source>
</evidence>
<name>A0A1G5S3T6_9FIRM</name>
<keyword evidence="8" id="KW-1185">Reference proteome</keyword>
<evidence type="ECO:0000259" key="6">
    <source>
        <dbReference type="Pfam" id="PF21715"/>
    </source>
</evidence>
<dbReference type="InterPro" id="IPR036388">
    <property type="entry name" value="WH-like_DNA-bd_sf"/>
</dbReference>
<dbReference type="Pfam" id="PF04198">
    <property type="entry name" value="Sugar-bind"/>
    <property type="match status" value="1"/>
</dbReference>
<feature type="domain" description="Sugar-binding" evidence="5">
    <location>
        <begin position="104"/>
        <end position="352"/>
    </location>
</feature>
<dbReference type="EMBL" id="FMWL01000015">
    <property type="protein sequence ID" value="SCZ80976.1"/>
    <property type="molecule type" value="Genomic_DNA"/>
</dbReference>
<dbReference type="Gene3D" id="3.40.50.1360">
    <property type="match status" value="1"/>
</dbReference>
<dbReference type="Proteomes" id="UP000199208">
    <property type="component" value="Unassembled WGS sequence"/>
</dbReference>
<dbReference type="InterPro" id="IPR048715">
    <property type="entry name" value="CggR_N"/>
</dbReference>
<dbReference type="GO" id="GO:0003677">
    <property type="term" value="F:DNA binding"/>
    <property type="evidence" value="ECO:0007669"/>
    <property type="project" value="UniProtKB-KW"/>
</dbReference>
<gene>
    <name evidence="7" type="ORF">SAMN03080599_02546</name>
</gene>
<feature type="domain" description="CggR N-terminal DNA binding" evidence="6">
    <location>
        <begin position="32"/>
        <end position="98"/>
    </location>
</feature>
<evidence type="ECO:0000256" key="3">
    <source>
        <dbReference type="ARBA" id="ARBA00023125"/>
    </source>
</evidence>
<proteinExistence type="inferred from homology"/>
<dbReference type="InterPro" id="IPR051054">
    <property type="entry name" value="SorC_transcr_regulators"/>
</dbReference>
<dbReference type="Gene3D" id="1.10.10.10">
    <property type="entry name" value="Winged helix-like DNA-binding domain superfamily/Winged helix DNA-binding domain"/>
    <property type="match status" value="1"/>
</dbReference>
<evidence type="ECO:0000256" key="1">
    <source>
        <dbReference type="ARBA" id="ARBA00010466"/>
    </source>
</evidence>
<dbReference type="GO" id="GO:0030246">
    <property type="term" value="F:carbohydrate binding"/>
    <property type="evidence" value="ECO:0007669"/>
    <property type="project" value="InterPro"/>
</dbReference>
<reference evidence="7 8" key="1">
    <citation type="submission" date="2016-10" db="EMBL/GenBank/DDBJ databases">
        <authorList>
            <person name="de Groot N.N."/>
        </authorList>
    </citation>
    <scope>NUCLEOTIDE SEQUENCE [LARGE SCALE GENOMIC DNA]</scope>
    <source>
        <strain evidence="7 8">DSM 2784</strain>
    </source>
</reference>